<feature type="coiled-coil region" evidence="1">
    <location>
        <begin position="90"/>
        <end position="117"/>
    </location>
</feature>
<dbReference type="InterPro" id="IPR011990">
    <property type="entry name" value="TPR-like_helical_dom_sf"/>
</dbReference>
<organism evidence="2 3">
    <name type="scientific">Tengunoibacter tsumagoiensis</name>
    <dbReference type="NCBI Taxonomy" id="2014871"/>
    <lineage>
        <taxon>Bacteria</taxon>
        <taxon>Bacillati</taxon>
        <taxon>Chloroflexota</taxon>
        <taxon>Ktedonobacteria</taxon>
        <taxon>Ktedonobacterales</taxon>
        <taxon>Dictyobacteraceae</taxon>
        <taxon>Tengunoibacter</taxon>
    </lineage>
</organism>
<dbReference type="AlphaFoldDB" id="A0A402AAD4"/>
<keyword evidence="3" id="KW-1185">Reference proteome</keyword>
<evidence type="ECO:0000313" key="3">
    <source>
        <dbReference type="Proteomes" id="UP000287352"/>
    </source>
</evidence>
<dbReference type="EMBL" id="BIFR01000002">
    <property type="protein sequence ID" value="GCE15881.1"/>
    <property type="molecule type" value="Genomic_DNA"/>
</dbReference>
<evidence type="ECO:0008006" key="4">
    <source>
        <dbReference type="Google" id="ProtNLM"/>
    </source>
</evidence>
<reference evidence="3" key="1">
    <citation type="submission" date="2018-12" db="EMBL/GenBank/DDBJ databases">
        <title>Tengunoibacter tsumagoiensis gen. nov., sp. nov., Dictyobacter kobayashii sp. nov., D. alpinus sp. nov., and D. joshuensis sp. nov. and description of Dictyobacteraceae fam. nov. within the order Ktedonobacterales isolated from Tengu-no-mugimeshi.</title>
        <authorList>
            <person name="Wang C.M."/>
            <person name="Zheng Y."/>
            <person name="Sakai Y."/>
            <person name="Toyoda A."/>
            <person name="Minakuchi Y."/>
            <person name="Abe K."/>
            <person name="Yokota A."/>
            <person name="Yabe S."/>
        </authorList>
    </citation>
    <scope>NUCLEOTIDE SEQUENCE [LARGE SCALE GENOMIC DNA]</scope>
    <source>
        <strain evidence="3">Uno3</strain>
    </source>
</reference>
<dbReference type="Gene3D" id="1.25.40.10">
    <property type="entry name" value="Tetratricopeptide repeat domain"/>
    <property type="match status" value="1"/>
</dbReference>
<dbReference type="OrthoDB" id="138165at2"/>
<accession>A0A402AAD4</accession>
<gene>
    <name evidence="2" type="ORF">KTT_57400</name>
</gene>
<evidence type="ECO:0000256" key="1">
    <source>
        <dbReference type="SAM" id="Coils"/>
    </source>
</evidence>
<sequence length="380" mass="43983">MNTSESAQDSSTSHSQELPEEFRYFREAVLHRPTDSTLDGKVEEWAYILAAWRQHLAHSRYRKHALKLLLPILDSYSGLCFQRYQEKGSADDLELTLRLYEEAVRETTQDSDDLLRRLEGLGLVQGMRYNQTKDLTDLDAILQTLKRAAELVASTSTYPQYLYFIGEYYKERYRLTRSSEDLTLTIEYLQDSVDRETSRKKVDALYLLGFMFRERYSYSDNNEDLKLAIDTWHAALDLMKLYEPDAPGLLENIGATFAQYYELSQSHAALEEAIPFWQRITAQLSRHSPILSACYTFLSYCCFMRYVYTDEMDNLNQAIEASEKAVELSLPNSEEHIRNLNNLGNTLKARYGVTAESADLNRAEQCFAEAEQMNKRVPAN</sequence>
<comment type="caution">
    <text evidence="2">The sequence shown here is derived from an EMBL/GenBank/DDBJ whole genome shotgun (WGS) entry which is preliminary data.</text>
</comment>
<dbReference type="Proteomes" id="UP000287352">
    <property type="component" value="Unassembled WGS sequence"/>
</dbReference>
<protein>
    <recommendedName>
        <fullName evidence="4">Tetratricopeptide repeat protein</fullName>
    </recommendedName>
</protein>
<keyword evidence="1" id="KW-0175">Coiled coil</keyword>
<proteinExistence type="predicted"/>
<evidence type="ECO:0000313" key="2">
    <source>
        <dbReference type="EMBL" id="GCE15881.1"/>
    </source>
</evidence>
<dbReference type="RefSeq" id="WP_126583287.1">
    <property type="nucleotide sequence ID" value="NZ_BIFR01000002.1"/>
</dbReference>
<name>A0A402AAD4_9CHLR</name>